<dbReference type="InterPro" id="IPR047088">
    <property type="entry name" value="ORC5_C"/>
</dbReference>
<dbReference type="PANTHER" id="PTHR12705">
    <property type="entry name" value="ORIGIN RECOGNITION COMPLEX SUBUNIT 5"/>
    <property type="match status" value="1"/>
</dbReference>
<dbReference type="GO" id="GO:0005664">
    <property type="term" value="C:nuclear origin of replication recognition complex"/>
    <property type="evidence" value="ECO:0007669"/>
    <property type="project" value="TreeGrafter"/>
</dbReference>
<dbReference type="Proteomes" id="UP000277928">
    <property type="component" value="Unassembled WGS sequence"/>
</dbReference>
<dbReference type="OrthoDB" id="365981at2759"/>
<protein>
    <recommendedName>
        <fullName evidence="1">Origin recognition complex subunit 5 C-terminal domain-containing protein</fullName>
    </recommendedName>
</protein>
<dbReference type="AlphaFoldDB" id="A0A3P6S9D6"/>
<sequence length="409" mass="46553">MSAMEATCSKKLWQIVSVLRCRNSSITHLHVYGTTAGPRDEVMQKVVEEVKENDEVMVLRVNCYVNHRSHKLFCQGLYNLLPHSKSGKKVENLENVFEECKTELGYVKSVVMVIILNNAEMLLNFPPSFLQALFSIPKKYGGTIKLVSVARLPWTRFEITEHISSPVQFAFEALSKGEVQEALSTRLNFDNNFVRCMLDMVYSVCRDLNQLSYIIEKLWDTGTSDENWTNSTALNKLKTCYAVGGQDKTDDLFYRSEKRPVEDGQTFCLSTSAKYLLIAAYCASYNPPSSDRRFFTKNHGKQRRRASTAKGLRNNIESAHETGPKPFPVQRLLFIYLAMLEKHDMRSRCAADIHAQVAELCAMGFLNRVSADGNLDTPKYRCIATFEFSEQLAKTMGIEIRDFLIDFSS</sequence>
<evidence type="ECO:0000313" key="3">
    <source>
        <dbReference type="Proteomes" id="UP000277928"/>
    </source>
</evidence>
<name>A0A3P6S9D6_LITSI</name>
<proteinExistence type="predicted"/>
<dbReference type="PANTHER" id="PTHR12705:SF0">
    <property type="entry name" value="ORIGIN RECOGNITION COMPLEX SUBUNIT 5"/>
    <property type="match status" value="1"/>
</dbReference>
<gene>
    <name evidence="2" type="ORF">NLS_LOCUS1815</name>
</gene>
<dbReference type="InterPro" id="IPR020796">
    <property type="entry name" value="ORC5"/>
</dbReference>
<dbReference type="OMA" id="FFTKNHG"/>
<feature type="domain" description="Origin recognition complex subunit 5 C-terminal" evidence="1">
    <location>
        <begin position="269"/>
        <end position="404"/>
    </location>
</feature>
<organism evidence="2 3">
    <name type="scientific">Litomosoides sigmodontis</name>
    <name type="common">Filarial nematode worm</name>
    <dbReference type="NCBI Taxonomy" id="42156"/>
    <lineage>
        <taxon>Eukaryota</taxon>
        <taxon>Metazoa</taxon>
        <taxon>Ecdysozoa</taxon>
        <taxon>Nematoda</taxon>
        <taxon>Chromadorea</taxon>
        <taxon>Rhabditida</taxon>
        <taxon>Spirurina</taxon>
        <taxon>Spiruromorpha</taxon>
        <taxon>Filarioidea</taxon>
        <taxon>Onchocercidae</taxon>
        <taxon>Litomosoides</taxon>
    </lineage>
</organism>
<dbReference type="GO" id="GO:0003688">
    <property type="term" value="F:DNA replication origin binding"/>
    <property type="evidence" value="ECO:0007669"/>
    <property type="project" value="TreeGrafter"/>
</dbReference>
<evidence type="ECO:0000259" key="1">
    <source>
        <dbReference type="Pfam" id="PF14630"/>
    </source>
</evidence>
<dbReference type="Pfam" id="PF14630">
    <property type="entry name" value="ORC5_C"/>
    <property type="match status" value="1"/>
</dbReference>
<dbReference type="EMBL" id="UYRX01000071">
    <property type="protein sequence ID" value="VDK72542.1"/>
    <property type="molecule type" value="Genomic_DNA"/>
</dbReference>
<evidence type="ECO:0000313" key="2">
    <source>
        <dbReference type="EMBL" id="VDK72542.1"/>
    </source>
</evidence>
<keyword evidence="3" id="KW-1185">Reference proteome</keyword>
<dbReference type="STRING" id="42156.A0A3P6S9D6"/>
<reference evidence="2 3" key="1">
    <citation type="submission" date="2018-08" db="EMBL/GenBank/DDBJ databases">
        <authorList>
            <person name="Laetsch R D."/>
            <person name="Stevens L."/>
            <person name="Kumar S."/>
            <person name="Blaxter L. M."/>
        </authorList>
    </citation>
    <scope>NUCLEOTIDE SEQUENCE [LARGE SCALE GENOMIC DNA]</scope>
</reference>
<accession>A0A3P6S9D6</accession>
<dbReference type="GO" id="GO:0006270">
    <property type="term" value="P:DNA replication initiation"/>
    <property type="evidence" value="ECO:0007669"/>
    <property type="project" value="TreeGrafter"/>
</dbReference>